<reference evidence="3 4" key="1">
    <citation type="submission" date="2023-07" db="EMBL/GenBank/DDBJ databases">
        <title>Sequencing the genomes of 1000 actinobacteria strains.</title>
        <authorList>
            <person name="Klenk H.-P."/>
        </authorList>
    </citation>
    <scope>NUCLEOTIDE SEQUENCE [LARGE SCALE GENOMIC DNA]</scope>
    <source>
        <strain evidence="3 4">DSM 14785</strain>
    </source>
</reference>
<proteinExistence type="predicted"/>
<keyword evidence="2" id="KW-0812">Transmembrane</keyword>
<accession>A0ABU0GKZ2</accession>
<evidence type="ECO:0000313" key="3">
    <source>
        <dbReference type="EMBL" id="MDQ0425753.1"/>
    </source>
</evidence>
<comment type="caution">
    <text evidence="3">The sequence shown here is derived from an EMBL/GenBank/DDBJ whole genome shotgun (WGS) entry which is preliminary data.</text>
</comment>
<feature type="compositionally biased region" description="Basic and acidic residues" evidence="1">
    <location>
        <begin position="161"/>
        <end position="170"/>
    </location>
</feature>
<evidence type="ECO:0000256" key="1">
    <source>
        <dbReference type="SAM" id="MobiDB-lite"/>
    </source>
</evidence>
<sequence>MIRLLIAFVAGAGIGASLLHWSTGDDRYSWVWMAALPITIIGLVLVNVARSFASMAPPDAEAVEAARAAGRLAGAKVLDVRRTGTVINDVPQYDVELLVDPRDRGPYRTVVRELIDAAQMPGRLLGTVLAVVRVGEDAPDVAIVDEPAPPVRIHATPDAPLWERDPDKPVPGRRRPILPVGRKGRGVRFLVYLLIAAVGVAVPTWQQRDDVLLGVRSGGVGHGDASYLSGPGRVAEAVQRFADAAGTTTVTEVLAYDDQVWVTTPVAPGRAAYDTWWAVASNATRERPATIQPDPSEEFDLSAVDWSALPGLYEQAVEASGIPAGEITSGHIAAGWIGSDEDRAVTVRVYLSGPYGSYTLEADAQGTPIGAF</sequence>
<evidence type="ECO:0000256" key="2">
    <source>
        <dbReference type="SAM" id="Phobius"/>
    </source>
</evidence>
<dbReference type="RefSeq" id="WP_156442169.1">
    <property type="nucleotide sequence ID" value="NZ_JAUSVM010000001.1"/>
</dbReference>
<feature type="region of interest" description="Disordered" evidence="1">
    <location>
        <begin position="154"/>
        <end position="177"/>
    </location>
</feature>
<keyword evidence="2" id="KW-0472">Membrane</keyword>
<feature type="transmembrane region" description="Helical" evidence="2">
    <location>
        <begin position="189"/>
        <end position="206"/>
    </location>
</feature>
<gene>
    <name evidence="3" type="ORF">JO380_002134</name>
</gene>
<dbReference type="Proteomes" id="UP001240250">
    <property type="component" value="Unassembled WGS sequence"/>
</dbReference>
<name>A0ABU0GKZ2_9CELL</name>
<organism evidence="3 4">
    <name type="scientific">Cellulomonas iranensis</name>
    <dbReference type="NCBI Taxonomy" id="76862"/>
    <lineage>
        <taxon>Bacteria</taxon>
        <taxon>Bacillati</taxon>
        <taxon>Actinomycetota</taxon>
        <taxon>Actinomycetes</taxon>
        <taxon>Micrococcales</taxon>
        <taxon>Cellulomonadaceae</taxon>
        <taxon>Cellulomonas</taxon>
    </lineage>
</organism>
<keyword evidence="4" id="KW-1185">Reference proteome</keyword>
<dbReference type="EMBL" id="JAUSVM010000001">
    <property type="protein sequence ID" value="MDQ0425753.1"/>
    <property type="molecule type" value="Genomic_DNA"/>
</dbReference>
<keyword evidence="2" id="KW-1133">Transmembrane helix</keyword>
<evidence type="ECO:0008006" key="5">
    <source>
        <dbReference type="Google" id="ProtNLM"/>
    </source>
</evidence>
<protein>
    <recommendedName>
        <fullName evidence="5">DUF5067 domain-containing protein</fullName>
    </recommendedName>
</protein>
<evidence type="ECO:0000313" key="4">
    <source>
        <dbReference type="Proteomes" id="UP001240250"/>
    </source>
</evidence>
<feature type="transmembrane region" description="Helical" evidence="2">
    <location>
        <begin position="29"/>
        <end position="49"/>
    </location>
</feature>